<evidence type="ECO:0000256" key="3">
    <source>
        <dbReference type="ARBA" id="ARBA00022840"/>
    </source>
</evidence>
<evidence type="ECO:0000256" key="1">
    <source>
        <dbReference type="ARBA" id="ARBA00022692"/>
    </source>
</evidence>
<gene>
    <name evidence="6" type="ORF">P7K49_026017</name>
</gene>
<name>A0ABQ9UKD0_SAGOE</name>
<dbReference type="Proteomes" id="UP001266305">
    <property type="component" value="Unassembled WGS sequence"/>
</dbReference>
<dbReference type="InterPro" id="IPR036640">
    <property type="entry name" value="ABC1_TM_sf"/>
</dbReference>
<dbReference type="SUPFAM" id="SSF52540">
    <property type="entry name" value="P-loop containing nucleoside triphosphate hydrolases"/>
    <property type="match status" value="1"/>
</dbReference>
<keyword evidence="2" id="KW-0547">Nucleotide-binding</keyword>
<keyword evidence="7" id="KW-1185">Reference proteome</keyword>
<accession>A0ABQ9UKD0</accession>
<keyword evidence="4" id="KW-1133">Transmembrane helix</keyword>
<dbReference type="PANTHER" id="PTHR24223:SF10">
    <property type="entry name" value="ATP-BINDING CASSETTE SUB-FAMILY C MEMBER 12"/>
    <property type="match status" value="1"/>
</dbReference>
<dbReference type="Gene3D" id="1.20.1560.10">
    <property type="entry name" value="ABC transporter type 1, transmembrane domain"/>
    <property type="match status" value="1"/>
</dbReference>
<comment type="caution">
    <text evidence="6">The sequence shown here is derived from an EMBL/GenBank/DDBJ whole genome shotgun (WGS) entry which is preliminary data.</text>
</comment>
<reference evidence="6 7" key="1">
    <citation type="submission" date="2023-05" db="EMBL/GenBank/DDBJ databases">
        <title>B98-5 Cell Line De Novo Hybrid Assembly: An Optical Mapping Approach.</title>
        <authorList>
            <person name="Kananen K."/>
            <person name="Auerbach J.A."/>
            <person name="Kautto E."/>
            <person name="Blachly J.S."/>
        </authorList>
    </citation>
    <scope>NUCLEOTIDE SEQUENCE [LARGE SCALE GENOMIC DNA]</scope>
    <source>
        <strain evidence="6">B95-8</strain>
        <tissue evidence="6">Cell line</tissue>
    </source>
</reference>
<evidence type="ECO:0000256" key="5">
    <source>
        <dbReference type="ARBA" id="ARBA00023136"/>
    </source>
</evidence>
<evidence type="ECO:0000313" key="6">
    <source>
        <dbReference type="EMBL" id="KAK2096983.1"/>
    </source>
</evidence>
<dbReference type="InterPro" id="IPR027417">
    <property type="entry name" value="P-loop_NTPase"/>
</dbReference>
<keyword evidence="3" id="KW-0067">ATP-binding</keyword>
<protein>
    <recommendedName>
        <fullName evidence="8">ABC transporter domain-containing protein</fullName>
    </recommendedName>
</protein>
<evidence type="ECO:0000256" key="2">
    <source>
        <dbReference type="ARBA" id="ARBA00022741"/>
    </source>
</evidence>
<evidence type="ECO:0008006" key="8">
    <source>
        <dbReference type="Google" id="ProtNLM"/>
    </source>
</evidence>
<keyword evidence="5" id="KW-0472">Membrane</keyword>
<evidence type="ECO:0000313" key="7">
    <source>
        <dbReference type="Proteomes" id="UP001266305"/>
    </source>
</evidence>
<keyword evidence="1" id="KW-0812">Transmembrane</keyword>
<dbReference type="InterPro" id="IPR050173">
    <property type="entry name" value="ABC_transporter_C-like"/>
</dbReference>
<dbReference type="PANTHER" id="PTHR24223">
    <property type="entry name" value="ATP-BINDING CASSETTE SUB-FAMILY C"/>
    <property type="match status" value="1"/>
</dbReference>
<evidence type="ECO:0000256" key="4">
    <source>
        <dbReference type="ARBA" id="ARBA00022989"/>
    </source>
</evidence>
<dbReference type="EMBL" id="JASSZA010000012">
    <property type="protein sequence ID" value="KAK2096983.1"/>
    <property type="molecule type" value="Genomic_DNA"/>
</dbReference>
<dbReference type="Gene3D" id="3.40.50.300">
    <property type="entry name" value="P-loop containing nucleotide triphosphate hydrolases"/>
    <property type="match status" value="1"/>
</dbReference>
<organism evidence="6 7">
    <name type="scientific">Saguinus oedipus</name>
    <name type="common">Cotton-top tamarin</name>
    <name type="synonym">Oedipomidas oedipus</name>
    <dbReference type="NCBI Taxonomy" id="9490"/>
    <lineage>
        <taxon>Eukaryota</taxon>
        <taxon>Metazoa</taxon>
        <taxon>Chordata</taxon>
        <taxon>Craniata</taxon>
        <taxon>Vertebrata</taxon>
        <taxon>Euteleostomi</taxon>
        <taxon>Mammalia</taxon>
        <taxon>Eutheria</taxon>
        <taxon>Euarchontoglires</taxon>
        <taxon>Primates</taxon>
        <taxon>Haplorrhini</taxon>
        <taxon>Platyrrhini</taxon>
        <taxon>Cebidae</taxon>
        <taxon>Callitrichinae</taxon>
        <taxon>Saguinus</taxon>
    </lineage>
</organism>
<proteinExistence type="predicted"/>
<sequence>MSTITIVLTFSCHILLRRKPTVPAAFSVIAMFNVMMFDIEILPSSVKAMAKANVSLRRMKKILKDKSSPSYITQPEDPNTVLLLANATLTWKHELAGKFYLLDDALSAMDAHLGKHVFEGRIKMMLRGKTMVLVTHQLHFLESCDEVILLEDGEICENGSHKELMEERGRYAKLIHNLQGLQFKDAEHLYNAAMVEAFRENPAERGEDAGTIVLVHHLIQTESPWEGTVTWKTSHVHKASGG</sequence>